<dbReference type="InterPro" id="IPR001357">
    <property type="entry name" value="BRCT_dom"/>
</dbReference>
<dbReference type="SMART" id="SM00292">
    <property type="entry name" value="BRCT"/>
    <property type="match status" value="4"/>
</dbReference>
<dbReference type="Proteomes" id="UP001492380">
    <property type="component" value="Unassembled WGS sequence"/>
</dbReference>
<name>A0ABR1YKM0_9PEZI</name>
<feature type="domain" description="BRCT" evidence="3">
    <location>
        <begin position="293"/>
        <end position="384"/>
    </location>
</feature>
<dbReference type="CDD" id="cd17731">
    <property type="entry name" value="BRCT_TopBP1_rpt2_like"/>
    <property type="match status" value="1"/>
</dbReference>
<keyword evidence="1" id="KW-0677">Repeat</keyword>
<dbReference type="Pfam" id="PF12738">
    <property type="entry name" value="PTCB-BRCT"/>
    <property type="match status" value="2"/>
</dbReference>
<feature type="compositionally biased region" description="Polar residues" evidence="2">
    <location>
        <begin position="690"/>
        <end position="705"/>
    </location>
</feature>
<dbReference type="Pfam" id="PF00533">
    <property type="entry name" value="BRCT"/>
    <property type="match status" value="1"/>
</dbReference>
<evidence type="ECO:0000256" key="1">
    <source>
        <dbReference type="ARBA" id="ARBA00022737"/>
    </source>
</evidence>
<evidence type="ECO:0000256" key="2">
    <source>
        <dbReference type="SAM" id="MobiDB-lite"/>
    </source>
</evidence>
<feature type="compositionally biased region" description="Basic and acidic residues" evidence="2">
    <location>
        <begin position="217"/>
        <end position="226"/>
    </location>
</feature>
<feature type="compositionally biased region" description="Low complexity" evidence="2">
    <location>
        <begin position="793"/>
        <end position="803"/>
    </location>
</feature>
<sequence>MLEAVDQSKAPLLGVILCCTSIKTEQRDELSKWALEMGAAHKLDLTSDVTHLVIGHVDTPKYRYVAKERPDIQIVTTAWIGAVREQWLEGGDVDVEKLVDVHRAPTFFGLRICVTGFEEVEQRKEIENRVTSNGAIYSGDLTKNVTHLVALAPKGSKYEHALLWGIKVVALEWIIDSQERGMVLDEALYSLRLPTPQRGKGAWKRLQPETIPLGKRLRGEDDGEGRRKLRRTASSKLNSQSSAIWDELRGGSFVAKQDLDDDSWHENPQSDGIESRVIPALSETSITKPAASRPLGPFDGTSIYIHGFDKVKTELLAEHLHRNGAVIMDILERVDSGFLITPSEMTHDQIDASVRAQDLTKVNEWWVEKCLHKKSLVDPANEFICRPFPHIPVSGFENLFITFTSYADYDRLHFAKLIKLMGATYEEYLSEKVSVMICPTTPNSKPKVAFCSEHSIPVVSPSWMWSCIEHGEVQPFDEHVLEAPRERGDSQYSQPQRSSANATDRMKKERFKREKHAGKLALTTVPKSPPRHDLPKQNLKLRTTDNRKPIRQRRPAMPFSQSSTEDEGAENPCLATISDDDPAPFPSVDGPGSPRPLQELSPSRANAARKPPHAESALLVSTRPSHDQEDASDPGPKSRPTTPTDPPQATNSSATVTATGGHECPPENPPCNKPSTQENLNSAIAALLAQKQQRPISAGSNTSSMGDPAAAAAGAGSSRSRQSRRRQLGRAPSIRSDGGTADAAGQRAGSVAPSTSLSVSGSASGAGRADASASAEVAAEAAVAADREDDSADSQAAALRAQQWSDVPGASQTLLWGAGEGDPERAALIRSLGGRVDEDALLDSKRGGAGAQPQRLTDAGFVGEGSYQGIGSRLGRTRSAAAARGMGRRW</sequence>
<dbReference type="PANTHER" id="PTHR13561">
    <property type="entry name" value="DNA REPLICATION REGULATOR DPB11-RELATED"/>
    <property type="match status" value="1"/>
</dbReference>
<feature type="compositionally biased region" description="Polar residues" evidence="2">
    <location>
        <begin position="639"/>
        <end position="658"/>
    </location>
</feature>
<dbReference type="SUPFAM" id="SSF52113">
    <property type="entry name" value="BRCT domain"/>
    <property type="match status" value="4"/>
</dbReference>
<keyword evidence="5" id="KW-1185">Reference proteome</keyword>
<organism evidence="4 5">
    <name type="scientific">Phyllosticta capitalensis</name>
    <dbReference type="NCBI Taxonomy" id="121624"/>
    <lineage>
        <taxon>Eukaryota</taxon>
        <taxon>Fungi</taxon>
        <taxon>Dikarya</taxon>
        <taxon>Ascomycota</taxon>
        <taxon>Pezizomycotina</taxon>
        <taxon>Dothideomycetes</taxon>
        <taxon>Dothideomycetes incertae sedis</taxon>
        <taxon>Botryosphaeriales</taxon>
        <taxon>Phyllostictaceae</taxon>
        <taxon>Phyllosticta</taxon>
    </lineage>
</organism>
<gene>
    <name evidence="4" type="ORF">HDK90DRAFT_511996</name>
</gene>
<feature type="compositionally biased region" description="Polar residues" evidence="2">
    <location>
        <begin position="673"/>
        <end position="682"/>
    </location>
</feature>
<feature type="compositionally biased region" description="Basic residues" evidence="2">
    <location>
        <begin position="508"/>
        <end position="518"/>
    </location>
</feature>
<feature type="domain" description="BRCT" evidence="3">
    <location>
        <begin position="102"/>
        <end position="191"/>
    </location>
</feature>
<accession>A0ABR1YKM0</accession>
<dbReference type="EMBL" id="JBBWRZ010000007">
    <property type="protein sequence ID" value="KAK8232022.1"/>
    <property type="molecule type" value="Genomic_DNA"/>
</dbReference>
<evidence type="ECO:0000313" key="4">
    <source>
        <dbReference type="EMBL" id="KAK8232022.1"/>
    </source>
</evidence>
<comment type="caution">
    <text evidence="4">The sequence shown here is derived from an EMBL/GenBank/DDBJ whole genome shotgun (WGS) entry which is preliminary data.</text>
</comment>
<reference evidence="4 5" key="1">
    <citation type="submission" date="2024-04" db="EMBL/GenBank/DDBJ databases">
        <title>Phyllosticta paracitricarpa is synonymous to the EU quarantine fungus P. citricarpa based on phylogenomic analyses.</title>
        <authorList>
            <consortium name="Lawrence Berkeley National Laboratory"/>
            <person name="Van Ingen-Buijs V.A."/>
            <person name="Van Westerhoven A.C."/>
            <person name="Haridas S."/>
            <person name="Skiadas P."/>
            <person name="Martin F."/>
            <person name="Groenewald J.Z."/>
            <person name="Crous P.W."/>
            <person name="Seidl M.F."/>
        </authorList>
    </citation>
    <scope>NUCLEOTIDE SEQUENCE [LARGE SCALE GENOMIC DNA]</scope>
    <source>
        <strain evidence="4 5">CBS 123374</strain>
    </source>
</reference>
<proteinExistence type="predicted"/>
<protein>
    <submittedName>
        <fullName evidence="4">BRCT domain-containing protein</fullName>
    </submittedName>
</protein>
<feature type="region of interest" description="Disordered" evidence="2">
    <location>
        <begin position="214"/>
        <end position="235"/>
    </location>
</feature>
<dbReference type="PANTHER" id="PTHR13561:SF20">
    <property type="entry name" value="DNA TOPOISOMERASE 2-BINDING PROTEIN 1"/>
    <property type="match status" value="1"/>
</dbReference>
<feature type="compositionally biased region" description="Low complexity" evidence="2">
    <location>
        <begin position="709"/>
        <end position="720"/>
    </location>
</feature>
<evidence type="ECO:0000313" key="5">
    <source>
        <dbReference type="Proteomes" id="UP001492380"/>
    </source>
</evidence>
<feature type="domain" description="BRCT" evidence="3">
    <location>
        <begin position="7"/>
        <end position="80"/>
    </location>
</feature>
<feature type="compositionally biased region" description="Polar residues" evidence="2">
    <location>
        <begin position="490"/>
        <end position="502"/>
    </location>
</feature>
<dbReference type="Gene3D" id="3.40.50.10190">
    <property type="entry name" value="BRCT domain"/>
    <property type="match status" value="4"/>
</dbReference>
<dbReference type="PROSITE" id="PS50172">
    <property type="entry name" value="BRCT"/>
    <property type="match status" value="4"/>
</dbReference>
<feature type="compositionally biased region" description="Low complexity" evidence="2">
    <location>
        <begin position="756"/>
        <end position="784"/>
    </location>
</feature>
<evidence type="ECO:0000259" key="3">
    <source>
        <dbReference type="PROSITE" id="PS50172"/>
    </source>
</evidence>
<feature type="domain" description="BRCT" evidence="3">
    <location>
        <begin position="396"/>
        <end position="481"/>
    </location>
</feature>
<dbReference type="InterPro" id="IPR059215">
    <property type="entry name" value="BRCT2_TopBP1-like"/>
</dbReference>
<dbReference type="InterPro" id="IPR036420">
    <property type="entry name" value="BRCT_dom_sf"/>
</dbReference>
<feature type="region of interest" description="Disordered" evidence="2">
    <location>
        <begin position="485"/>
        <end position="804"/>
    </location>
</feature>